<sequence length="156" mass="17907">MNFPQSIRTCFKKYAVFKGRATRSEFWWFQLFLVAIEFLAVCIDSLLLGYSWADDMTPMVILTDIALIVPMAAVTARRLHDVGMSGWFQIPMLMSYLYYLELIWPNMFDYTAVTVVLIAIVIYLVWLLIKLIKDSDLHGNRHGPSPKSEGVAEAFS</sequence>
<keyword evidence="2" id="KW-0031">Aminopeptidase</keyword>
<evidence type="ECO:0000313" key="3">
    <source>
        <dbReference type="Proteomes" id="UP000600865"/>
    </source>
</evidence>
<feature type="transmembrane region" description="Helical" evidence="1">
    <location>
        <begin position="56"/>
        <end position="74"/>
    </location>
</feature>
<feature type="transmembrane region" description="Helical" evidence="1">
    <location>
        <begin position="110"/>
        <end position="129"/>
    </location>
</feature>
<keyword evidence="1" id="KW-0472">Membrane</keyword>
<dbReference type="PANTHER" id="PTHR34980">
    <property type="entry name" value="INNER MEMBRANE PROTEIN-RELATED-RELATED"/>
    <property type="match status" value="1"/>
</dbReference>
<reference evidence="2 3" key="1">
    <citation type="journal article" date="2014" name="Int. J. Syst. Evol. Microbiol.">
        <title>Complete genome sequence of Corynebacterium casei LMG S-19264T (=DSM 44701T), isolated from a smear-ripened cheese.</title>
        <authorList>
            <consortium name="US DOE Joint Genome Institute (JGI-PGF)"/>
            <person name="Walter F."/>
            <person name="Albersmeier A."/>
            <person name="Kalinowski J."/>
            <person name="Ruckert C."/>
        </authorList>
    </citation>
    <scope>NUCLEOTIDE SEQUENCE [LARGE SCALE GENOMIC DNA]</scope>
    <source>
        <strain evidence="2 3">KCTC 23968</strain>
    </source>
</reference>
<keyword evidence="1" id="KW-0812">Transmembrane</keyword>
<dbReference type="GO" id="GO:0004177">
    <property type="term" value="F:aminopeptidase activity"/>
    <property type="evidence" value="ECO:0007669"/>
    <property type="project" value="UniProtKB-KW"/>
</dbReference>
<gene>
    <name evidence="2" type="ORF">GCM10011309_23740</name>
</gene>
<accession>A0A918KQZ2</accession>
<dbReference type="Pfam" id="PF05656">
    <property type="entry name" value="DUF805"/>
    <property type="match status" value="1"/>
</dbReference>
<dbReference type="InterPro" id="IPR008523">
    <property type="entry name" value="DUF805"/>
</dbReference>
<keyword evidence="2" id="KW-0378">Hydrolase</keyword>
<feature type="transmembrane region" description="Helical" evidence="1">
    <location>
        <begin position="86"/>
        <end position="104"/>
    </location>
</feature>
<dbReference type="AlphaFoldDB" id="A0A918KQZ2"/>
<dbReference type="PANTHER" id="PTHR34980:SF2">
    <property type="entry name" value="INNER MEMBRANE PROTEIN YHAH-RELATED"/>
    <property type="match status" value="1"/>
</dbReference>
<keyword evidence="3" id="KW-1185">Reference proteome</keyword>
<dbReference type="Proteomes" id="UP000600865">
    <property type="component" value="Unassembled WGS sequence"/>
</dbReference>
<evidence type="ECO:0000256" key="1">
    <source>
        <dbReference type="SAM" id="Phobius"/>
    </source>
</evidence>
<feature type="transmembrane region" description="Helical" evidence="1">
    <location>
        <begin position="26"/>
        <end position="50"/>
    </location>
</feature>
<proteinExistence type="predicted"/>
<name>A0A918KQZ2_9PROT</name>
<keyword evidence="1" id="KW-1133">Transmembrane helix</keyword>
<keyword evidence="2" id="KW-0645">Protease</keyword>
<dbReference type="EMBL" id="BMYV01000002">
    <property type="protein sequence ID" value="GGX72620.1"/>
    <property type="molecule type" value="Genomic_DNA"/>
</dbReference>
<protein>
    <submittedName>
        <fullName evidence="2">Aminopeptidase</fullName>
    </submittedName>
</protein>
<evidence type="ECO:0000313" key="2">
    <source>
        <dbReference type="EMBL" id="GGX72620.1"/>
    </source>
</evidence>
<dbReference type="GO" id="GO:0005886">
    <property type="term" value="C:plasma membrane"/>
    <property type="evidence" value="ECO:0007669"/>
    <property type="project" value="TreeGrafter"/>
</dbReference>
<dbReference type="RefSeq" id="WP_189586199.1">
    <property type="nucleotide sequence ID" value="NZ_BMYV01000002.1"/>
</dbReference>
<comment type="caution">
    <text evidence="2">The sequence shown here is derived from an EMBL/GenBank/DDBJ whole genome shotgun (WGS) entry which is preliminary data.</text>
</comment>
<organism evidence="2 3">
    <name type="scientific">Litorimonas cladophorae</name>
    <dbReference type="NCBI Taxonomy" id="1220491"/>
    <lineage>
        <taxon>Bacteria</taxon>
        <taxon>Pseudomonadati</taxon>
        <taxon>Pseudomonadota</taxon>
        <taxon>Alphaproteobacteria</taxon>
        <taxon>Maricaulales</taxon>
        <taxon>Robiginitomaculaceae</taxon>
    </lineage>
</organism>